<dbReference type="PANTHER" id="PTHR46347:SF1">
    <property type="entry name" value="RING_FYVE_PHD ZINC FINGER SUPERFAMILY PROTEIN"/>
    <property type="match status" value="1"/>
</dbReference>
<dbReference type="InterPro" id="IPR013083">
    <property type="entry name" value="Znf_RING/FYVE/PHD"/>
</dbReference>
<dbReference type="EMBL" id="CM016762">
    <property type="protein sequence ID" value="TMS33441.1"/>
    <property type="molecule type" value="Genomic_DNA"/>
</dbReference>
<dbReference type="PANTHER" id="PTHR46347">
    <property type="entry name" value="RING/FYVE/PHD ZINC FINGER SUPERFAMILY PROTEIN"/>
    <property type="match status" value="1"/>
</dbReference>
<comment type="caution">
    <text evidence="5">The sequence shown here is derived from an EMBL/GenBank/DDBJ whole genome shotgun (WGS) entry which is preliminary data.</text>
</comment>
<dbReference type="SUPFAM" id="SSF57850">
    <property type="entry name" value="RING/U-box"/>
    <property type="match status" value="1"/>
</dbReference>
<dbReference type="InterPro" id="IPR011016">
    <property type="entry name" value="Znf_RING-CH"/>
</dbReference>
<keyword evidence="3" id="KW-0862">Zinc</keyword>
<dbReference type="STRING" id="34508.A0A4U8UL21"/>
<reference evidence="5 6" key="1">
    <citation type="journal article" date="2015" name="Genome Biol.">
        <title>Comparative genomics of Steinernema reveals deeply conserved gene regulatory networks.</title>
        <authorList>
            <person name="Dillman A.R."/>
            <person name="Macchietto M."/>
            <person name="Porter C.F."/>
            <person name="Rogers A."/>
            <person name="Williams B."/>
            <person name="Antoshechkin I."/>
            <person name="Lee M.M."/>
            <person name="Goodwin Z."/>
            <person name="Lu X."/>
            <person name="Lewis E.E."/>
            <person name="Goodrich-Blair H."/>
            <person name="Stock S.P."/>
            <person name="Adams B.J."/>
            <person name="Sternberg P.W."/>
            <person name="Mortazavi A."/>
        </authorList>
    </citation>
    <scope>NUCLEOTIDE SEQUENCE [LARGE SCALE GENOMIC DNA]</scope>
    <source>
        <strain evidence="5 6">ALL</strain>
    </source>
</reference>
<name>A0A4U8UL21_STECR</name>
<keyword evidence="2" id="KW-0863">Zinc-finger</keyword>
<organism evidence="5 6">
    <name type="scientific">Steinernema carpocapsae</name>
    <name type="common">Entomopathogenic nematode</name>
    <dbReference type="NCBI Taxonomy" id="34508"/>
    <lineage>
        <taxon>Eukaryota</taxon>
        <taxon>Metazoa</taxon>
        <taxon>Ecdysozoa</taxon>
        <taxon>Nematoda</taxon>
        <taxon>Chromadorea</taxon>
        <taxon>Rhabditida</taxon>
        <taxon>Tylenchina</taxon>
        <taxon>Panagrolaimomorpha</taxon>
        <taxon>Strongyloidoidea</taxon>
        <taxon>Steinernematidae</taxon>
        <taxon>Steinernema</taxon>
    </lineage>
</organism>
<dbReference type="SMART" id="SM00744">
    <property type="entry name" value="RINGv"/>
    <property type="match status" value="1"/>
</dbReference>
<sequence length="186" mass="21540">MHSNALTFSNNSSSNSSQSWDCDVEVVAEDDNCASKRQCKYCFSDEDVGRWLTPCKCSGSIRYVHSVCFDHWLKVAPFQQQSQCSTCKHIYKKHWELKSPQDWCLPHVDLSVWDSFEILLDVYSTMKLIRGFLALLNGRRAVFAQIGLFTLWRSFIFTNQRVHFYINVGRNLLTSILQPVVDEDVD</sequence>
<reference evidence="5 6" key="2">
    <citation type="journal article" date="2019" name="G3 (Bethesda)">
        <title>Hybrid Assembly of the Genome of the Entomopathogenic Nematode Steinernema carpocapsae Identifies the X-Chromosome.</title>
        <authorList>
            <person name="Serra L."/>
            <person name="Macchietto M."/>
            <person name="Macias-Munoz A."/>
            <person name="McGill C.J."/>
            <person name="Rodriguez I.M."/>
            <person name="Rodriguez B."/>
            <person name="Murad R."/>
            <person name="Mortazavi A."/>
        </authorList>
    </citation>
    <scope>NUCLEOTIDE SEQUENCE [LARGE SCALE GENOMIC DNA]</scope>
    <source>
        <strain evidence="5 6">ALL</strain>
    </source>
</reference>
<evidence type="ECO:0000256" key="2">
    <source>
        <dbReference type="ARBA" id="ARBA00022771"/>
    </source>
</evidence>
<proteinExistence type="predicted"/>
<dbReference type="EMBL" id="AZBU02000001">
    <property type="protein sequence ID" value="TMS33441.1"/>
    <property type="molecule type" value="Genomic_DNA"/>
</dbReference>
<evidence type="ECO:0000256" key="1">
    <source>
        <dbReference type="ARBA" id="ARBA00022723"/>
    </source>
</evidence>
<dbReference type="AlphaFoldDB" id="A0A4U8UL21"/>
<protein>
    <recommendedName>
        <fullName evidence="4">RING-CH-type domain-containing protein</fullName>
    </recommendedName>
</protein>
<dbReference type="Gene3D" id="3.30.40.10">
    <property type="entry name" value="Zinc/RING finger domain, C3HC4 (zinc finger)"/>
    <property type="match status" value="1"/>
</dbReference>
<dbReference type="OrthoDB" id="264354at2759"/>
<accession>A0A4U8UL21</accession>
<evidence type="ECO:0000259" key="4">
    <source>
        <dbReference type="PROSITE" id="PS51292"/>
    </source>
</evidence>
<dbReference type="Pfam" id="PF12906">
    <property type="entry name" value="RINGv"/>
    <property type="match status" value="1"/>
</dbReference>
<evidence type="ECO:0000313" key="5">
    <source>
        <dbReference type="EMBL" id="TMS33441.1"/>
    </source>
</evidence>
<evidence type="ECO:0000256" key="3">
    <source>
        <dbReference type="ARBA" id="ARBA00022833"/>
    </source>
</evidence>
<dbReference type="CDD" id="cd16495">
    <property type="entry name" value="RING_CH-C4HC3_MARCH"/>
    <property type="match status" value="1"/>
</dbReference>
<dbReference type="Proteomes" id="UP000298663">
    <property type="component" value="Chromosome X"/>
</dbReference>
<keyword evidence="1" id="KW-0479">Metal-binding</keyword>
<dbReference type="GO" id="GO:0008270">
    <property type="term" value="F:zinc ion binding"/>
    <property type="evidence" value="ECO:0007669"/>
    <property type="project" value="UniProtKB-KW"/>
</dbReference>
<evidence type="ECO:0000313" key="6">
    <source>
        <dbReference type="Proteomes" id="UP000298663"/>
    </source>
</evidence>
<gene>
    <name evidence="5" type="ORF">L596_001181</name>
</gene>
<feature type="domain" description="RING-CH-type" evidence="4">
    <location>
        <begin position="31"/>
        <end position="94"/>
    </location>
</feature>
<keyword evidence="6" id="KW-1185">Reference proteome</keyword>
<dbReference type="PROSITE" id="PS51292">
    <property type="entry name" value="ZF_RING_CH"/>
    <property type="match status" value="1"/>
</dbReference>